<organism evidence="4">
    <name type="scientific">Thelazia callipaeda</name>
    <name type="common">Oriental eyeworm</name>
    <name type="synonym">Parasitic nematode</name>
    <dbReference type="NCBI Taxonomy" id="103827"/>
    <lineage>
        <taxon>Eukaryota</taxon>
        <taxon>Metazoa</taxon>
        <taxon>Ecdysozoa</taxon>
        <taxon>Nematoda</taxon>
        <taxon>Chromadorea</taxon>
        <taxon>Rhabditida</taxon>
        <taxon>Spirurina</taxon>
        <taxon>Spiruromorpha</taxon>
        <taxon>Thelazioidea</taxon>
        <taxon>Thelaziidae</taxon>
        <taxon>Thelazia</taxon>
    </lineage>
</organism>
<reference evidence="4" key="1">
    <citation type="submission" date="2017-02" db="UniProtKB">
        <authorList>
            <consortium name="WormBaseParasite"/>
        </authorList>
    </citation>
    <scope>IDENTIFICATION</scope>
</reference>
<evidence type="ECO:0000313" key="4">
    <source>
        <dbReference type="WBParaSite" id="TCLT_0000979801-mRNA-1"/>
    </source>
</evidence>
<reference evidence="2 3" key="2">
    <citation type="submission" date="2018-11" db="EMBL/GenBank/DDBJ databases">
        <authorList>
            <consortium name="Pathogen Informatics"/>
        </authorList>
    </citation>
    <scope>NUCLEOTIDE SEQUENCE [LARGE SCALE GENOMIC DNA]</scope>
</reference>
<keyword evidence="1" id="KW-1133">Transmembrane helix</keyword>
<dbReference type="WBParaSite" id="TCLT_0000979801-mRNA-1">
    <property type="protein sequence ID" value="TCLT_0000979801-mRNA-1"/>
    <property type="gene ID" value="TCLT_0000979801"/>
</dbReference>
<evidence type="ECO:0000313" key="2">
    <source>
        <dbReference type="EMBL" id="VDN07449.1"/>
    </source>
</evidence>
<dbReference type="EMBL" id="UYYF01004881">
    <property type="protein sequence ID" value="VDN07449.1"/>
    <property type="molecule type" value="Genomic_DNA"/>
</dbReference>
<keyword evidence="1" id="KW-0812">Transmembrane</keyword>
<evidence type="ECO:0000256" key="1">
    <source>
        <dbReference type="SAM" id="Phobius"/>
    </source>
</evidence>
<name>A0A0N5D9I5_THECL</name>
<evidence type="ECO:0000313" key="3">
    <source>
        <dbReference type="Proteomes" id="UP000276776"/>
    </source>
</evidence>
<dbReference type="AlphaFoldDB" id="A0A0N5D9I5"/>
<protein>
    <submittedName>
        <fullName evidence="2 4">Uncharacterized protein</fullName>
    </submittedName>
</protein>
<sequence>MRVYCSELLRLVERLPFRGIFCQLNCSVSRFWYLLLFLSSWHVTVGISLHLMNYSKEIRDRPMIPNSSSNGNSYASGSDEYANSAYFRFNIEVTSARIDESHMPEHLRHHQWTMDRVLGEGK</sequence>
<accession>A0A0N5D9I5</accession>
<keyword evidence="3" id="KW-1185">Reference proteome</keyword>
<dbReference type="Proteomes" id="UP000276776">
    <property type="component" value="Unassembled WGS sequence"/>
</dbReference>
<gene>
    <name evidence="2" type="ORF">TCLT_LOCUS9787</name>
</gene>
<feature type="transmembrane region" description="Helical" evidence="1">
    <location>
        <begin position="31"/>
        <end position="52"/>
    </location>
</feature>
<proteinExistence type="predicted"/>
<keyword evidence="1" id="KW-0472">Membrane</keyword>